<dbReference type="InterPro" id="IPR001387">
    <property type="entry name" value="Cro/C1-type_HTH"/>
</dbReference>
<comment type="caution">
    <text evidence="3">The sequence shown here is derived from an EMBL/GenBank/DDBJ whole genome shotgun (WGS) entry which is preliminary data.</text>
</comment>
<evidence type="ECO:0000259" key="2">
    <source>
        <dbReference type="PROSITE" id="PS50943"/>
    </source>
</evidence>
<dbReference type="PROSITE" id="PS50943">
    <property type="entry name" value="HTH_CROC1"/>
    <property type="match status" value="1"/>
</dbReference>
<dbReference type="AlphaFoldDB" id="A0A414JBI6"/>
<dbReference type="GO" id="GO:0003677">
    <property type="term" value="F:DNA binding"/>
    <property type="evidence" value="ECO:0007669"/>
    <property type="project" value="InterPro"/>
</dbReference>
<feature type="region of interest" description="Disordered" evidence="1">
    <location>
        <begin position="1"/>
        <end position="26"/>
    </location>
</feature>
<reference evidence="3 4" key="1">
    <citation type="submission" date="2018-08" db="EMBL/GenBank/DDBJ databases">
        <title>A genome reference for cultivated species of the human gut microbiota.</title>
        <authorList>
            <person name="Zou Y."/>
            <person name="Xue W."/>
            <person name="Luo G."/>
        </authorList>
    </citation>
    <scope>NUCLEOTIDE SEQUENCE [LARGE SCALE GENOMIC DNA]</scope>
    <source>
        <strain evidence="3 4">AM28-23</strain>
    </source>
</reference>
<accession>A0A414JBI6</accession>
<feature type="domain" description="HTH cro/C1-type" evidence="2">
    <location>
        <begin position="36"/>
        <end position="93"/>
    </location>
</feature>
<evidence type="ECO:0000256" key="1">
    <source>
        <dbReference type="SAM" id="MobiDB-lite"/>
    </source>
</evidence>
<organism evidence="3 4">
    <name type="scientific">Blautia obeum</name>
    <dbReference type="NCBI Taxonomy" id="40520"/>
    <lineage>
        <taxon>Bacteria</taxon>
        <taxon>Bacillati</taxon>
        <taxon>Bacillota</taxon>
        <taxon>Clostridia</taxon>
        <taxon>Lachnospirales</taxon>
        <taxon>Lachnospiraceae</taxon>
        <taxon>Blautia</taxon>
    </lineage>
</organism>
<dbReference type="SUPFAM" id="SSF47413">
    <property type="entry name" value="lambda repressor-like DNA-binding domains"/>
    <property type="match status" value="1"/>
</dbReference>
<dbReference type="CDD" id="cd00093">
    <property type="entry name" value="HTH_XRE"/>
    <property type="match status" value="1"/>
</dbReference>
<dbReference type="Pfam" id="PF13443">
    <property type="entry name" value="HTH_26"/>
    <property type="match status" value="1"/>
</dbReference>
<gene>
    <name evidence="3" type="ORF">DW740_01110</name>
</gene>
<evidence type="ECO:0000313" key="3">
    <source>
        <dbReference type="EMBL" id="RHE41934.1"/>
    </source>
</evidence>
<sequence>MRKEYAKMSEKNTNDKKNGEMKKKRYNPEQKCEDLIRKLREQCGSHNISYYALAKEADVSTSTLHALMAGKTKPYMYTVYKLCNALDISIMDLLDDEDMPENTTELNTKEREIISTYRKYSRSKKEMLGTYMKMLEQFEEI</sequence>
<dbReference type="EMBL" id="QSKF01000001">
    <property type="protein sequence ID" value="RHE41934.1"/>
    <property type="molecule type" value="Genomic_DNA"/>
</dbReference>
<dbReference type="SMART" id="SM00530">
    <property type="entry name" value="HTH_XRE"/>
    <property type="match status" value="1"/>
</dbReference>
<dbReference type="Gene3D" id="1.10.260.40">
    <property type="entry name" value="lambda repressor-like DNA-binding domains"/>
    <property type="match status" value="1"/>
</dbReference>
<name>A0A414JBI6_9FIRM</name>
<protein>
    <submittedName>
        <fullName evidence="3">XRE family transcriptional regulator</fullName>
    </submittedName>
</protein>
<evidence type="ECO:0000313" key="4">
    <source>
        <dbReference type="Proteomes" id="UP000283745"/>
    </source>
</evidence>
<dbReference type="InterPro" id="IPR010982">
    <property type="entry name" value="Lambda_DNA-bd_dom_sf"/>
</dbReference>
<proteinExistence type="predicted"/>
<dbReference type="Proteomes" id="UP000283745">
    <property type="component" value="Unassembled WGS sequence"/>
</dbReference>